<organism evidence="1">
    <name type="scientific">biofilter metagenome</name>
    <dbReference type="NCBI Taxonomy" id="1070537"/>
    <lineage>
        <taxon>unclassified sequences</taxon>
        <taxon>metagenomes</taxon>
        <taxon>ecological metagenomes</taxon>
    </lineage>
</organism>
<gene>
    <name evidence="1" type="ORF">MCM2015_pMC6_40</name>
</gene>
<protein>
    <submittedName>
        <fullName evidence="1">Uncharacterized protein</fullName>
    </submittedName>
</protein>
<name>A0A193SDC7_9ZZZZ</name>
<dbReference type="EMBL" id="LT158606">
    <property type="protein sequence ID" value="CVK35616.1"/>
    <property type="molecule type" value="Genomic_DNA"/>
</dbReference>
<keyword evidence="1" id="KW-0614">Plasmid</keyword>
<evidence type="ECO:0000313" key="1">
    <source>
        <dbReference type="EMBL" id="CVK35616.1"/>
    </source>
</evidence>
<sequence>MTGPRAQQPRAENLWQYLGFLLARLVPQVQRNARTAVLLEKRGDRRIAPGPVAAHHHDPRFVESAQRFLAIDGDLLVDLAGHAPVRREVQEDGLVALAQGVQPRFVKGLVVGR</sequence>
<proteinExistence type="predicted"/>
<dbReference type="AlphaFoldDB" id="A0A193SDC7"/>
<geneLocation type="plasmid" evidence="1">
    <name>pMC6</name>
</geneLocation>
<accession>A0A193SDC7</accession>
<reference evidence="1" key="1">
    <citation type="journal article" date="2016" name="Sci. Rep.">
        <title>Genomics of high molecular weight plasmids isolated from an on-farm biopurification system.</title>
        <authorList>
            <person name="Martini M.C."/>
            <person name="Wibberg D."/>
            <person name="Lozano M."/>
            <person name="Torres Tejerizo G."/>
            <person name="Albicoro F.J."/>
            <person name="Jaenicke S."/>
            <person name="van Elsas J.D."/>
            <person name="Petroni A."/>
            <person name="Garcillan-Barcia M.P."/>
            <person name="de la Cruz F."/>
            <person name="Schluter A."/>
            <person name="Puhler A."/>
            <person name="Pistorio M."/>
            <person name="Lagares A."/>
            <person name="Del Papa M.F."/>
        </authorList>
    </citation>
    <scope>NUCLEOTIDE SEQUENCE</scope>
    <source>
        <plasmid evidence="1">pMC6</plasmid>
    </source>
</reference>